<dbReference type="EMBL" id="BOPF01000002">
    <property type="protein sequence ID" value="GIJ43359.1"/>
    <property type="molecule type" value="Genomic_DNA"/>
</dbReference>
<reference evidence="2" key="1">
    <citation type="submission" date="2021-01" db="EMBL/GenBank/DDBJ databases">
        <title>Whole genome shotgun sequence of Virgisporangium aliadipatigenens NBRC 105644.</title>
        <authorList>
            <person name="Komaki H."/>
            <person name="Tamura T."/>
        </authorList>
    </citation>
    <scope>NUCLEOTIDE SEQUENCE</scope>
    <source>
        <strain evidence="2">NBRC 105644</strain>
    </source>
</reference>
<evidence type="ECO:0000313" key="3">
    <source>
        <dbReference type="Proteomes" id="UP000619260"/>
    </source>
</evidence>
<evidence type="ECO:0000313" key="2">
    <source>
        <dbReference type="EMBL" id="GIJ43359.1"/>
    </source>
</evidence>
<dbReference type="InterPro" id="IPR003594">
    <property type="entry name" value="HATPase_dom"/>
</dbReference>
<dbReference type="PANTHER" id="PTHR35801:SF1">
    <property type="entry name" value="PHOSPHOSERINE PHOSPHATASE RSBX"/>
    <property type="match status" value="1"/>
</dbReference>
<dbReference type="InterPro" id="IPR036890">
    <property type="entry name" value="HATPase_C_sf"/>
</dbReference>
<name>A0A8J4DMG6_9ACTN</name>
<dbReference type="AlphaFoldDB" id="A0A8J4DMG6"/>
<dbReference type="SMART" id="SM00331">
    <property type="entry name" value="PP2C_SIG"/>
    <property type="match status" value="1"/>
</dbReference>
<comment type="caution">
    <text evidence="2">The sequence shown here is derived from an EMBL/GenBank/DDBJ whole genome shotgun (WGS) entry which is preliminary data.</text>
</comment>
<dbReference type="RefSeq" id="WP_203896948.1">
    <property type="nucleotide sequence ID" value="NZ_BOPF01000002.1"/>
</dbReference>
<dbReference type="Gene3D" id="3.30.565.10">
    <property type="entry name" value="Histidine kinase-like ATPase, C-terminal domain"/>
    <property type="match status" value="1"/>
</dbReference>
<dbReference type="Pfam" id="PF07228">
    <property type="entry name" value="SpoIIE"/>
    <property type="match status" value="1"/>
</dbReference>
<accession>A0A8J4DMG6</accession>
<dbReference type="SUPFAM" id="SSF81606">
    <property type="entry name" value="PP2C-like"/>
    <property type="match status" value="1"/>
</dbReference>
<protein>
    <submittedName>
        <fullName evidence="2">Transcriptional regulator</fullName>
    </submittedName>
</protein>
<sequence>MGQVIPVGEVIGWFRVDEAATAGTVRRAATEAGERLGLPEARLGEIAIAIQEIAGNLHKHADDGSLLLRTVVQDGVGGLEVVAVDSGPGMDVSKSRDGYSTAGTLGLGLGAIERLATSSRIYSYPGRGTVLAARFWPKGFVADPVPAAGLTRPITGEKVCGDGFALRATGYGLLAMMCDGLGHGPLAAAATEAAVAAFHAADGSSPAAVVETIHRRIGHTRGVAVAVAAVEGALGTVRFAGLGNISGHVVSRDAPRRTMASLPGIAGHNRRTVREFDYELPPDGLVVMHSDGLTERWDLDGYPLLDRDPTVVAALLLRDAGVRRDDAGVLVVAAGE</sequence>
<dbReference type="Gene3D" id="3.60.40.10">
    <property type="entry name" value="PPM-type phosphatase domain"/>
    <property type="match status" value="1"/>
</dbReference>
<gene>
    <name evidence="2" type="ORF">Val02_02450</name>
</gene>
<keyword evidence="3" id="KW-1185">Reference proteome</keyword>
<dbReference type="InterPro" id="IPR036457">
    <property type="entry name" value="PPM-type-like_dom_sf"/>
</dbReference>
<evidence type="ECO:0000259" key="1">
    <source>
        <dbReference type="SMART" id="SM00331"/>
    </source>
</evidence>
<dbReference type="CDD" id="cd16934">
    <property type="entry name" value="HATPase_RsbT-like"/>
    <property type="match status" value="1"/>
</dbReference>
<dbReference type="InterPro" id="IPR001932">
    <property type="entry name" value="PPM-type_phosphatase-like_dom"/>
</dbReference>
<proteinExistence type="predicted"/>
<dbReference type="PANTHER" id="PTHR35801">
    <property type="entry name" value="PHOSPHOSERINE PHOSPHATASE RSBX"/>
    <property type="match status" value="1"/>
</dbReference>
<dbReference type="SUPFAM" id="SSF55874">
    <property type="entry name" value="ATPase domain of HSP90 chaperone/DNA topoisomerase II/histidine kinase"/>
    <property type="match status" value="1"/>
</dbReference>
<dbReference type="InterPro" id="IPR039248">
    <property type="entry name" value="Ptase_RsbX"/>
</dbReference>
<feature type="domain" description="PPM-type phosphatase" evidence="1">
    <location>
        <begin position="140"/>
        <end position="334"/>
    </location>
</feature>
<dbReference type="Proteomes" id="UP000619260">
    <property type="component" value="Unassembled WGS sequence"/>
</dbReference>
<organism evidence="2 3">
    <name type="scientific">Virgisporangium aliadipatigenens</name>
    <dbReference type="NCBI Taxonomy" id="741659"/>
    <lineage>
        <taxon>Bacteria</taxon>
        <taxon>Bacillati</taxon>
        <taxon>Actinomycetota</taxon>
        <taxon>Actinomycetes</taxon>
        <taxon>Micromonosporales</taxon>
        <taxon>Micromonosporaceae</taxon>
        <taxon>Virgisporangium</taxon>
    </lineage>
</organism>
<dbReference type="Pfam" id="PF13581">
    <property type="entry name" value="HATPase_c_2"/>
    <property type="match status" value="1"/>
</dbReference>